<sequence length="275" mass="30309">MTDSPCYRLMLSDVDGTLLHSDKQLSDINIAAVKRLKEAGIDFTLVSSRPPRAMHWLIEALDITLPVAAFNGGTLIFPDGSPLKTHHLPRETVQSALEQLSQDRIDVWLFANDQWLILNPECPYIGHEQKALGYDFVLVDRFDEYLDRVDKLVGVSADHEHLAALQPEIEAALGEQAHTVRSQPYYLDITAAEATKGKALNALAKWLDVPLEHTVAIGDGENDIPMLERAGFAIAMGQAEHKVKSFAQHVVAEADQNGLAQAIDQVILTRKASCS</sequence>
<dbReference type="InterPro" id="IPR036412">
    <property type="entry name" value="HAD-like_sf"/>
</dbReference>
<evidence type="ECO:0000313" key="2">
    <source>
        <dbReference type="Proteomes" id="UP000316905"/>
    </source>
</evidence>
<dbReference type="OrthoDB" id="5498330at2"/>
<organism evidence="1 2">
    <name type="scientific">Pseudomonas duriflava</name>
    <dbReference type="NCBI Taxonomy" id="459528"/>
    <lineage>
        <taxon>Bacteria</taxon>
        <taxon>Pseudomonadati</taxon>
        <taxon>Pseudomonadota</taxon>
        <taxon>Gammaproteobacteria</taxon>
        <taxon>Pseudomonadales</taxon>
        <taxon>Pseudomonadaceae</taxon>
        <taxon>Pseudomonas</taxon>
    </lineage>
</organism>
<evidence type="ECO:0000313" key="1">
    <source>
        <dbReference type="EMBL" id="TWI52309.1"/>
    </source>
</evidence>
<dbReference type="GO" id="GO:0000287">
    <property type="term" value="F:magnesium ion binding"/>
    <property type="evidence" value="ECO:0007669"/>
    <property type="project" value="TreeGrafter"/>
</dbReference>
<comment type="caution">
    <text evidence="1">The sequence shown here is derived from an EMBL/GenBank/DDBJ whole genome shotgun (WGS) entry which is preliminary data.</text>
</comment>
<keyword evidence="2" id="KW-1185">Reference proteome</keyword>
<dbReference type="GO" id="GO:0016791">
    <property type="term" value="F:phosphatase activity"/>
    <property type="evidence" value="ECO:0007669"/>
    <property type="project" value="UniProtKB-ARBA"/>
</dbReference>
<dbReference type="SUPFAM" id="SSF56784">
    <property type="entry name" value="HAD-like"/>
    <property type="match status" value="1"/>
</dbReference>
<dbReference type="RefSeq" id="WP_145144103.1">
    <property type="nucleotide sequence ID" value="NZ_VLKY01000012.1"/>
</dbReference>
<dbReference type="CDD" id="cd07516">
    <property type="entry name" value="HAD_Pase"/>
    <property type="match status" value="1"/>
</dbReference>
<dbReference type="InterPro" id="IPR023214">
    <property type="entry name" value="HAD_sf"/>
</dbReference>
<dbReference type="Pfam" id="PF08282">
    <property type="entry name" value="Hydrolase_3"/>
    <property type="match status" value="1"/>
</dbReference>
<dbReference type="Proteomes" id="UP000316905">
    <property type="component" value="Unassembled WGS sequence"/>
</dbReference>
<evidence type="ECO:0008006" key="3">
    <source>
        <dbReference type="Google" id="ProtNLM"/>
    </source>
</evidence>
<protein>
    <recommendedName>
        <fullName evidence="3">Cof subfamily protein (Haloacid dehalogenase superfamily)/HAD superfamily hydrolase (TIGR01484 family)</fullName>
    </recommendedName>
</protein>
<dbReference type="Gene3D" id="3.40.50.1000">
    <property type="entry name" value="HAD superfamily/HAD-like"/>
    <property type="match status" value="1"/>
</dbReference>
<dbReference type="Gene3D" id="3.30.1240.10">
    <property type="match status" value="1"/>
</dbReference>
<dbReference type="SFLD" id="SFLDS00003">
    <property type="entry name" value="Haloacid_Dehalogenase"/>
    <property type="match status" value="1"/>
</dbReference>
<dbReference type="AlphaFoldDB" id="A0A562Q6E9"/>
<proteinExistence type="predicted"/>
<reference evidence="1 2" key="1">
    <citation type="journal article" date="2015" name="Stand. Genomic Sci.">
        <title>Genomic Encyclopedia of Bacterial and Archaeal Type Strains, Phase III: the genomes of soil and plant-associated and newly described type strains.</title>
        <authorList>
            <person name="Whitman W.B."/>
            <person name="Woyke T."/>
            <person name="Klenk H.P."/>
            <person name="Zhou Y."/>
            <person name="Lilburn T.G."/>
            <person name="Beck B.J."/>
            <person name="De Vos P."/>
            <person name="Vandamme P."/>
            <person name="Eisen J.A."/>
            <person name="Garrity G."/>
            <person name="Hugenholtz P."/>
            <person name="Kyrpides N.C."/>
        </authorList>
    </citation>
    <scope>NUCLEOTIDE SEQUENCE [LARGE SCALE GENOMIC DNA]</scope>
    <source>
        <strain evidence="1 2">CGMCC 1.6858</strain>
    </source>
</reference>
<accession>A0A562Q6E9</accession>
<dbReference type="NCBIfam" id="TIGR01484">
    <property type="entry name" value="HAD-SF-IIB"/>
    <property type="match status" value="1"/>
</dbReference>
<dbReference type="GO" id="GO:0005829">
    <property type="term" value="C:cytosol"/>
    <property type="evidence" value="ECO:0007669"/>
    <property type="project" value="TreeGrafter"/>
</dbReference>
<dbReference type="InterPro" id="IPR000150">
    <property type="entry name" value="Cof"/>
</dbReference>
<dbReference type="EMBL" id="VLKY01000012">
    <property type="protein sequence ID" value="TWI52309.1"/>
    <property type="molecule type" value="Genomic_DNA"/>
</dbReference>
<gene>
    <name evidence="1" type="ORF">IQ22_03452</name>
</gene>
<dbReference type="NCBIfam" id="TIGR00099">
    <property type="entry name" value="Cof-subfamily"/>
    <property type="match status" value="1"/>
</dbReference>
<dbReference type="InterPro" id="IPR006379">
    <property type="entry name" value="HAD-SF_hydro_IIB"/>
</dbReference>
<dbReference type="PANTHER" id="PTHR10000">
    <property type="entry name" value="PHOSPHOSERINE PHOSPHATASE"/>
    <property type="match status" value="1"/>
</dbReference>
<dbReference type="SFLD" id="SFLDG01140">
    <property type="entry name" value="C2.B:_Phosphomannomutase_and_P"/>
    <property type="match status" value="1"/>
</dbReference>
<name>A0A562Q6E9_9PSED</name>
<dbReference type="PANTHER" id="PTHR10000:SF8">
    <property type="entry name" value="HAD SUPERFAMILY HYDROLASE-LIKE, TYPE 3"/>
    <property type="match status" value="1"/>
</dbReference>